<dbReference type="AlphaFoldDB" id="A0A150GAV9"/>
<comment type="caution">
    <text evidence="7">The sequence shown here is derived from an EMBL/GenBank/DDBJ whole genome shotgun (WGS) entry which is preliminary data.</text>
</comment>
<evidence type="ECO:0000313" key="7">
    <source>
        <dbReference type="EMBL" id="KXZ46964.1"/>
    </source>
</evidence>
<dbReference type="GO" id="GO:0016020">
    <property type="term" value="C:membrane"/>
    <property type="evidence" value="ECO:0007669"/>
    <property type="project" value="UniProtKB-SubCell"/>
</dbReference>
<gene>
    <name evidence="7" type="ORF">GPECTOR_39g458</name>
</gene>
<dbReference type="Proteomes" id="UP000075714">
    <property type="component" value="Unassembled WGS sequence"/>
</dbReference>
<evidence type="ECO:0000256" key="4">
    <source>
        <dbReference type="ARBA" id="ARBA00022968"/>
    </source>
</evidence>
<evidence type="ECO:0000256" key="3">
    <source>
        <dbReference type="ARBA" id="ARBA00022692"/>
    </source>
</evidence>
<dbReference type="Gene3D" id="3.90.550.50">
    <property type="match status" value="1"/>
</dbReference>
<dbReference type="EMBL" id="LSYV01000040">
    <property type="protein sequence ID" value="KXZ46964.1"/>
    <property type="molecule type" value="Genomic_DNA"/>
</dbReference>
<organism evidence="7 8">
    <name type="scientific">Gonium pectorale</name>
    <name type="common">Green alga</name>
    <dbReference type="NCBI Taxonomy" id="33097"/>
    <lineage>
        <taxon>Eukaryota</taxon>
        <taxon>Viridiplantae</taxon>
        <taxon>Chlorophyta</taxon>
        <taxon>core chlorophytes</taxon>
        <taxon>Chlorophyceae</taxon>
        <taxon>CS clade</taxon>
        <taxon>Chlamydomonadales</taxon>
        <taxon>Volvocaceae</taxon>
        <taxon>Gonium</taxon>
    </lineage>
</organism>
<keyword evidence="3" id="KW-0812">Transmembrane</keyword>
<dbReference type="InterPro" id="IPR026050">
    <property type="entry name" value="C1GALT1/C1GALT1_chp1"/>
</dbReference>
<evidence type="ECO:0000256" key="2">
    <source>
        <dbReference type="ARBA" id="ARBA00006462"/>
    </source>
</evidence>
<evidence type="ECO:0000256" key="5">
    <source>
        <dbReference type="ARBA" id="ARBA00022989"/>
    </source>
</evidence>
<comment type="similarity">
    <text evidence="2">Belongs to the glycosyltransferase 31 family. Beta3-Gal-T subfamily.</text>
</comment>
<sequence>MGAGLRTFIALDNATLVQELNSAGNAYNETYAYFPNRNVTGPERSKPGDTRWQAAPFMAHRYYGPTYKWMLLGDDDTLWFMPGLKRLLHSYNYGMPYAISDHFGDHNHAGFFVPSPLAAVCSPCHWPQLVRSAHMEHLLSHGSVEVAPDEAASWAVRELDGWGVGRLRPRLRNSYFG</sequence>
<reference evidence="8" key="1">
    <citation type="journal article" date="2016" name="Nat. Commun.">
        <title>The Gonium pectorale genome demonstrates co-option of cell cycle regulation during the evolution of multicellularity.</title>
        <authorList>
            <person name="Hanschen E.R."/>
            <person name="Marriage T.N."/>
            <person name="Ferris P.J."/>
            <person name="Hamaji T."/>
            <person name="Toyoda A."/>
            <person name="Fujiyama A."/>
            <person name="Neme R."/>
            <person name="Noguchi H."/>
            <person name="Minakuchi Y."/>
            <person name="Suzuki M."/>
            <person name="Kawai-Toyooka H."/>
            <person name="Smith D.R."/>
            <person name="Sparks H."/>
            <person name="Anderson J."/>
            <person name="Bakaric R."/>
            <person name="Luria V."/>
            <person name="Karger A."/>
            <person name="Kirschner M.W."/>
            <person name="Durand P.M."/>
            <person name="Michod R.E."/>
            <person name="Nozaki H."/>
            <person name="Olson B.J."/>
        </authorList>
    </citation>
    <scope>NUCLEOTIDE SEQUENCE [LARGE SCALE GENOMIC DNA]</scope>
    <source>
        <strain evidence="8">NIES-2863</strain>
    </source>
</reference>
<keyword evidence="4" id="KW-0735">Signal-anchor</keyword>
<evidence type="ECO:0008006" key="9">
    <source>
        <dbReference type="Google" id="ProtNLM"/>
    </source>
</evidence>
<evidence type="ECO:0000256" key="6">
    <source>
        <dbReference type="ARBA" id="ARBA00023136"/>
    </source>
</evidence>
<keyword evidence="5" id="KW-1133">Transmembrane helix</keyword>
<dbReference type="OrthoDB" id="421979at2759"/>
<dbReference type="PANTHER" id="PTHR23033:SF50">
    <property type="entry name" value="HEXOSYLTRANSFERASE"/>
    <property type="match status" value="1"/>
</dbReference>
<evidence type="ECO:0000313" key="8">
    <source>
        <dbReference type="Proteomes" id="UP000075714"/>
    </source>
</evidence>
<evidence type="ECO:0000256" key="1">
    <source>
        <dbReference type="ARBA" id="ARBA00004606"/>
    </source>
</evidence>
<accession>A0A150GAV9</accession>
<comment type="subcellular location">
    <subcellularLocation>
        <location evidence="1">Membrane</location>
        <topology evidence="1">Single-pass type II membrane protein</topology>
    </subcellularLocation>
</comment>
<keyword evidence="6" id="KW-0472">Membrane</keyword>
<name>A0A150GAV9_GONPE</name>
<keyword evidence="8" id="KW-1185">Reference proteome</keyword>
<protein>
    <recommendedName>
        <fullName evidence="9">Hexosyltransferase</fullName>
    </recommendedName>
</protein>
<dbReference type="PANTHER" id="PTHR23033">
    <property type="entry name" value="BETA1,3-GALACTOSYLTRANSFERASE"/>
    <property type="match status" value="1"/>
</dbReference>
<proteinExistence type="inferred from homology"/>